<dbReference type="FunFam" id="1.25.40.10:FF:000196">
    <property type="entry name" value="Pentatricopeptide repeat-containing protein At4g14850"/>
    <property type="match status" value="1"/>
</dbReference>
<reference evidence="5 6" key="1">
    <citation type="submission" date="2019-05" db="EMBL/GenBank/DDBJ databases">
        <title>Mikania micrantha, genome provides insights into the molecular mechanism of rapid growth.</title>
        <authorList>
            <person name="Liu B."/>
        </authorList>
    </citation>
    <scope>NUCLEOTIDE SEQUENCE [LARGE SCALE GENOMIC DNA]</scope>
    <source>
        <strain evidence="5">NLD-2019</strain>
        <tissue evidence="5">Leaf</tissue>
    </source>
</reference>
<evidence type="ECO:0000256" key="4">
    <source>
        <dbReference type="SAM" id="MobiDB-lite"/>
    </source>
</evidence>
<dbReference type="GO" id="GO:0003729">
    <property type="term" value="F:mRNA binding"/>
    <property type="evidence" value="ECO:0007669"/>
    <property type="project" value="UniProtKB-ARBA"/>
</dbReference>
<name>A0A5N6Q1G9_9ASTR</name>
<keyword evidence="3" id="KW-0175">Coiled coil</keyword>
<dbReference type="InterPro" id="IPR046960">
    <property type="entry name" value="PPR_At4g14850-like_plant"/>
</dbReference>
<feature type="repeat" description="PPR" evidence="2">
    <location>
        <begin position="326"/>
        <end position="360"/>
    </location>
</feature>
<organism evidence="5 6">
    <name type="scientific">Mikania micrantha</name>
    <name type="common">bitter vine</name>
    <dbReference type="NCBI Taxonomy" id="192012"/>
    <lineage>
        <taxon>Eukaryota</taxon>
        <taxon>Viridiplantae</taxon>
        <taxon>Streptophyta</taxon>
        <taxon>Embryophyta</taxon>
        <taxon>Tracheophyta</taxon>
        <taxon>Spermatophyta</taxon>
        <taxon>Magnoliopsida</taxon>
        <taxon>eudicotyledons</taxon>
        <taxon>Gunneridae</taxon>
        <taxon>Pentapetalae</taxon>
        <taxon>asterids</taxon>
        <taxon>campanulids</taxon>
        <taxon>Asterales</taxon>
        <taxon>Asteraceae</taxon>
        <taxon>Asteroideae</taxon>
        <taxon>Heliantheae alliance</taxon>
        <taxon>Eupatorieae</taxon>
        <taxon>Mikania</taxon>
    </lineage>
</organism>
<dbReference type="InterPro" id="IPR011990">
    <property type="entry name" value="TPR-like_helical_dom_sf"/>
</dbReference>
<sequence length="879" mass="98384">MFTSLKHPTGVSRHSKTRSFFFKNFTSAAHQTLHHLLEECKSLSELKLIHAQIIVHGLHQETFTVSKLISFCAVSETRDLEYAHHMFDHMPHPNKHMYNSLIRGHANSENPIKALLLFHHMTGFGISPNEYTYPFVLKVCALLSRRLDGVAMHARIIKSGFESHVYVQNGLISVYCTCGDIKDSRKVFDDMFDKSVVSWNTVIGGYSKLGYYKEAFLLFQNMRELGVEPDDFTFVSLLAVCSQNCQVLGGLLHSYIVTTGAHVDIYVQNAIVDMYAKCGHLQSAQAFFDRMSHRNVVSWTSMVSAYAKYGLVESAKKLFDQMPVKNVISWNSMISCYLQKGWYNEVLGLYNDISKAGVTPDESTLASVLSACSQLGDLEAGKSIHIYISSNYVTPSVTLYNSLVDFYAKCGMLESSLGLFFDMPEKNRVSWNVMIGALALHGRGFEAVELFENMQVHGIHPDDITFMGLLSACCHSGLTEIGKNYFGKMTAVYKVPHKIEHYACVIDLFGRLGLFGDAIKLINKMPMKPDVVIWGALLGACRIHGNIEIGKQILKQVLELEPYTSGIYVLFSNMFCEAKRWQDVKNIRKLMKDQGIKKSRGVSSVEVDGNSYEFMVDDKRNALSSNVYELLNQLTLHLKLLEKEEDESSAGYPSEEYYKGKKESTFNLEDLDTFFAVKKEKTSPSALKPRAMTTRSSKSTKKRKGVDTVDLEEPSDLSISDLLKRASAKYAIEKEQNEKQIEVLEDQKKIFTAKAGHFEKELVKVKKQMKDMEATHKLQFKEHIDGAKKSAAIAVLRAKIQLVNQAKADGVDSLAKNMKEWGKILATLAGDKVEASVDMNKAGEVGETSKAGEVEVIGAEAGMAEQEVTMGDDDNDAKV</sequence>
<keyword evidence="6" id="KW-1185">Reference proteome</keyword>
<keyword evidence="1" id="KW-0677">Repeat</keyword>
<dbReference type="Proteomes" id="UP000326396">
    <property type="component" value="Linkage Group LG1"/>
</dbReference>
<dbReference type="PROSITE" id="PS51375">
    <property type="entry name" value="PPR"/>
    <property type="match status" value="6"/>
</dbReference>
<dbReference type="Pfam" id="PF20431">
    <property type="entry name" value="E_motif"/>
    <property type="match status" value="1"/>
</dbReference>
<dbReference type="Gene3D" id="1.25.40.10">
    <property type="entry name" value="Tetratricopeptide repeat domain"/>
    <property type="match status" value="5"/>
</dbReference>
<dbReference type="InterPro" id="IPR046848">
    <property type="entry name" value="E_motif"/>
</dbReference>
<evidence type="ECO:0000313" key="5">
    <source>
        <dbReference type="EMBL" id="KAD7478253.1"/>
    </source>
</evidence>
<dbReference type="GO" id="GO:0009451">
    <property type="term" value="P:RNA modification"/>
    <property type="evidence" value="ECO:0007669"/>
    <property type="project" value="InterPro"/>
</dbReference>
<evidence type="ECO:0000256" key="1">
    <source>
        <dbReference type="ARBA" id="ARBA00022737"/>
    </source>
</evidence>
<dbReference type="FunFam" id="1.25.40.10:FF:000348">
    <property type="entry name" value="Pentatricopeptide repeat-containing protein chloroplastic"/>
    <property type="match status" value="1"/>
</dbReference>
<protein>
    <submittedName>
        <fullName evidence="5">Uncharacterized protein</fullName>
    </submittedName>
</protein>
<evidence type="ECO:0000256" key="3">
    <source>
        <dbReference type="SAM" id="Coils"/>
    </source>
</evidence>
<dbReference type="FunFam" id="1.25.40.10:FF:000184">
    <property type="entry name" value="Pentatricopeptide repeat-containing protein, chloroplastic"/>
    <property type="match status" value="1"/>
</dbReference>
<dbReference type="FunFam" id="1.25.40.10:FF:000557">
    <property type="entry name" value="Pentatricopeptide repeat-containing protein, chloroplastic"/>
    <property type="match status" value="1"/>
</dbReference>
<evidence type="ECO:0000256" key="2">
    <source>
        <dbReference type="PROSITE-ProRule" id="PRU00708"/>
    </source>
</evidence>
<feature type="coiled-coil region" evidence="3">
    <location>
        <begin position="727"/>
        <end position="775"/>
    </location>
</feature>
<feature type="region of interest" description="Disordered" evidence="4">
    <location>
        <begin position="685"/>
        <end position="709"/>
    </location>
</feature>
<feature type="repeat" description="PPR" evidence="2">
    <location>
        <begin position="427"/>
        <end position="461"/>
    </location>
</feature>
<feature type="repeat" description="PPR" evidence="2">
    <location>
        <begin position="195"/>
        <end position="229"/>
    </location>
</feature>
<dbReference type="InterPro" id="IPR002885">
    <property type="entry name" value="PPR_rpt"/>
</dbReference>
<dbReference type="PANTHER" id="PTHR47926">
    <property type="entry name" value="PENTATRICOPEPTIDE REPEAT-CONTAINING PROTEIN"/>
    <property type="match status" value="1"/>
</dbReference>
<dbReference type="PANTHER" id="PTHR47926:SF528">
    <property type="entry name" value="PENTATRICOPEPTIDE REPEAT-CONTAINING PROTEIN"/>
    <property type="match status" value="1"/>
</dbReference>
<dbReference type="OrthoDB" id="185373at2759"/>
<feature type="repeat" description="PPR" evidence="2">
    <location>
        <begin position="396"/>
        <end position="426"/>
    </location>
</feature>
<accession>A0A5N6Q1G9</accession>
<dbReference type="Pfam" id="PF01535">
    <property type="entry name" value="PPR"/>
    <property type="match status" value="3"/>
</dbReference>
<feature type="repeat" description="PPR" evidence="2">
    <location>
        <begin position="295"/>
        <end position="325"/>
    </location>
</feature>
<feature type="repeat" description="PPR" evidence="2">
    <location>
        <begin position="94"/>
        <end position="128"/>
    </location>
</feature>
<comment type="caution">
    <text evidence="5">The sequence shown here is derived from an EMBL/GenBank/DDBJ whole genome shotgun (WGS) entry which is preliminary data.</text>
</comment>
<dbReference type="EMBL" id="SZYD01000001">
    <property type="protein sequence ID" value="KAD7478253.1"/>
    <property type="molecule type" value="Genomic_DNA"/>
</dbReference>
<dbReference type="AlphaFoldDB" id="A0A5N6Q1G9"/>
<dbReference type="Pfam" id="PF13041">
    <property type="entry name" value="PPR_2"/>
    <property type="match status" value="4"/>
</dbReference>
<gene>
    <name evidence="5" type="ORF">E3N88_01389</name>
</gene>
<proteinExistence type="predicted"/>
<dbReference type="NCBIfam" id="TIGR00756">
    <property type="entry name" value="PPR"/>
    <property type="match status" value="5"/>
</dbReference>
<evidence type="ECO:0000313" key="6">
    <source>
        <dbReference type="Proteomes" id="UP000326396"/>
    </source>
</evidence>